<keyword evidence="4" id="KW-1185">Reference proteome</keyword>
<protein>
    <recommendedName>
        <fullName evidence="2">SET domain-containing protein</fullName>
    </recommendedName>
</protein>
<name>A0A448Z443_9STRA</name>
<dbReference type="OrthoDB" id="341421at2759"/>
<evidence type="ECO:0000313" key="3">
    <source>
        <dbReference type="EMBL" id="VEU36792.1"/>
    </source>
</evidence>
<dbReference type="SUPFAM" id="SSF82199">
    <property type="entry name" value="SET domain"/>
    <property type="match status" value="1"/>
</dbReference>
<feature type="domain" description="SET" evidence="2">
    <location>
        <begin position="73"/>
        <end position="303"/>
    </location>
</feature>
<reference evidence="3 4" key="1">
    <citation type="submission" date="2019-01" db="EMBL/GenBank/DDBJ databases">
        <authorList>
            <person name="Ferrante I. M."/>
        </authorList>
    </citation>
    <scope>NUCLEOTIDE SEQUENCE [LARGE SCALE GENOMIC DNA]</scope>
    <source>
        <strain evidence="3 4">B856</strain>
    </source>
</reference>
<dbReference type="PANTHER" id="PTHR13271:SF137">
    <property type="entry name" value="SET DOMAIN-CONTAINING PROTEIN"/>
    <property type="match status" value="1"/>
</dbReference>
<dbReference type="PANTHER" id="PTHR13271">
    <property type="entry name" value="UNCHARACTERIZED PUTATIVE METHYLTRANSFERASE"/>
    <property type="match status" value="1"/>
</dbReference>
<evidence type="ECO:0000313" key="4">
    <source>
        <dbReference type="Proteomes" id="UP000291116"/>
    </source>
</evidence>
<dbReference type="Gene3D" id="3.90.1410.10">
    <property type="entry name" value="set domain protein methyltransferase, domain 1"/>
    <property type="match status" value="1"/>
</dbReference>
<dbReference type="GO" id="GO:0016279">
    <property type="term" value="F:protein-lysine N-methyltransferase activity"/>
    <property type="evidence" value="ECO:0007669"/>
    <property type="project" value="TreeGrafter"/>
</dbReference>
<organism evidence="3 4">
    <name type="scientific">Pseudo-nitzschia multistriata</name>
    <dbReference type="NCBI Taxonomy" id="183589"/>
    <lineage>
        <taxon>Eukaryota</taxon>
        <taxon>Sar</taxon>
        <taxon>Stramenopiles</taxon>
        <taxon>Ochrophyta</taxon>
        <taxon>Bacillariophyta</taxon>
        <taxon>Bacillariophyceae</taxon>
        <taxon>Bacillariophycidae</taxon>
        <taxon>Bacillariales</taxon>
        <taxon>Bacillariaceae</taxon>
        <taxon>Pseudo-nitzschia</taxon>
    </lineage>
</organism>
<evidence type="ECO:0000259" key="2">
    <source>
        <dbReference type="PROSITE" id="PS50280"/>
    </source>
</evidence>
<dbReference type="Proteomes" id="UP000291116">
    <property type="component" value="Unassembled WGS sequence"/>
</dbReference>
<accession>A0A448Z443</accession>
<feature type="chain" id="PRO_5019156033" description="SET domain-containing protein" evidence="1">
    <location>
        <begin position="20"/>
        <end position="469"/>
    </location>
</feature>
<dbReference type="InterPro" id="IPR050600">
    <property type="entry name" value="SETD3_SETD6_MTase"/>
</dbReference>
<dbReference type="InterPro" id="IPR001214">
    <property type="entry name" value="SET_dom"/>
</dbReference>
<gene>
    <name evidence="3" type="ORF">PSNMU_V1.4_AUG-EV-PASAV3_0035760</name>
</gene>
<proteinExistence type="predicted"/>
<dbReference type="InterPro" id="IPR046341">
    <property type="entry name" value="SET_dom_sf"/>
</dbReference>
<keyword evidence="1" id="KW-0732">Signal</keyword>
<sequence length="469" mass="52903">MKFNTAILLGSLATGNVAAFSRQSYTTTKLSNSVSTTMATALHAMTVDIDESTPRDVWTMDEYMVNCGVQRADGFQLYDSSEETGASAPGMDFSVLTTTDLPAESPVLCVPYELILSSEEIRAGELKGLVEPAEEMLEILGVPEKQFAMFHLFLKILMEYEKGEDSPWFPWLNSLPRTFKTGASMTPYCFECLPPLVSALASEERVKFVNFSNCLQQVRFLSSETKNNKELAKWAYNIVYTRAFGNNDGTGKEEDNKRIVPMADMFNHATDTEVQISFDDDGNCYAYTTRDVPAGSPLRMSYGCPTNPSYLFATYGFLDESSPATFCKIMGIQPTQELRNIGLDFSRMLFYKDTGDITEEVWDVLLYTILEDLEDDDRQTQTTFYNACMQGDLDTKNSIHQQYFPLTSRALQIHVNSFLHELDELNNKANTKDINEHPRIPIILEHNAFVKETFLRVKTNLDSMVAQMA</sequence>
<dbReference type="Pfam" id="PF00856">
    <property type="entry name" value="SET"/>
    <property type="match status" value="1"/>
</dbReference>
<feature type="signal peptide" evidence="1">
    <location>
        <begin position="1"/>
        <end position="19"/>
    </location>
</feature>
<dbReference type="PROSITE" id="PS50280">
    <property type="entry name" value="SET"/>
    <property type="match status" value="1"/>
</dbReference>
<dbReference type="AlphaFoldDB" id="A0A448Z443"/>
<dbReference type="EMBL" id="CAACVS010000103">
    <property type="protein sequence ID" value="VEU36792.1"/>
    <property type="molecule type" value="Genomic_DNA"/>
</dbReference>
<evidence type="ECO:0000256" key="1">
    <source>
        <dbReference type="SAM" id="SignalP"/>
    </source>
</evidence>
<dbReference type="CDD" id="cd10527">
    <property type="entry name" value="SET_LSMT"/>
    <property type="match status" value="1"/>
</dbReference>